<dbReference type="PROSITE" id="PS50002">
    <property type="entry name" value="SH3"/>
    <property type="match status" value="1"/>
</dbReference>
<reference evidence="23" key="1">
    <citation type="submission" date="2018-08" db="EMBL/GenBank/DDBJ databases">
        <authorList>
            <person name="Cornetti L."/>
        </authorList>
    </citation>
    <scope>NUCLEOTIDE SEQUENCE</scope>
    <source>
        <strain evidence="23">DE-FRO-2-1</strain>
    </source>
</reference>
<dbReference type="SUPFAM" id="SSF50044">
    <property type="entry name" value="SH3-domain"/>
    <property type="match status" value="1"/>
</dbReference>
<comment type="catalytic activity">
    <reaction evidence="14 15">
        <text>N(4)-{beta-D-GlcNAc-(1-&gt;2)-alpha-D-Man-(1-&gt;3)-[beta-D-GlcNAc-(1-&gt;2)-alpha-D-Man-(1-&gt;6)]-beta-D-Man-(1-&gt;4)-beta-D-GlcNAc-(1-&gt;4)-beta-D-GlcNAc}-L-asparaginyl-[protein] + GDP-beta-L-fucose = an N(4)-{beta-D-GlcNAc-(1-&gt;2)-alpha-D-Man-(1-&gt;3)-[beta-D-GlcNAc-(1-&gt;2)-alpha-D-Man-(1-&gt;6)]-beta-D-Man-(1-&gt;4)-beta-D-GlcNAc-(1-&gt;4)-[alpha-L-Fuc-(1-&gt;6)]-beta-D-GlcNAc}-L-asparaginyl-[protein] + GDP + H(+)</text>
        <dbReference type="Rhea" id="RHEA:12985"/>
        <dbReference type="Rhea" id="RHEA-COMP:13526"/>
        <dbReference type="Rhea" id="RHEA-COMP:13532"/>
        <dbReference type="ChEBI" id="CHEBI:15378"/>
        <dbReference type="ChEBI" id="CHEBI:57273"/>
        <dbReference type="ChEBI" id="CHEBI:58189"/>
        <dbReference type="ChEBI" id="CHEBI:60651"/>
        <dbReference type="ChEBI" id="CHEBI:137207"/>
        <dbReference type="EC" id="2.4.1.68"/>
    </reaction>
</comment>
<dbReference type="EMBL" id="LR023300">
    <property type="protein sequence ID" value="SVE92919.1"/>
    <property type="molecule type" value="mRNA"/>
</dbReference>
<dbReference type="InterPro" id="IPR036028">
    <property type="entry name" value="SH3-like_dom_sf"/>
</dbReference>
<dbReference type="CDD" id="cd11300">
    <property type="entry name" value="Fut8_like"/>
    <property type="match status" value="1"/>
</dbReference>
<feature type="domain" description="GT23" evidence="22">
    <location>
        <begin position="219"/>
        <end position="503"/>
    </location>
</feature>
<dbReference type="Gene3D" id="2.30.30.40">
    <property type="entry name" value="SH3 Domains"/>
    <property type="match status" value="1"/>
</dbReference>
<comment type="similarity">
    <text evidence="15 20">Belongs to the glycosyltransferase 23 family.</text>
</comment>
<dbReference type="Pfam" id="PF14604">
    <property type="entry name" value="SH3_9"/>
    <property type="match status" value="1"/>
</dbReference>
<name>A0A4Y7NI76_9CRUS</name>
<dbReference type="GO" id="GO:0008424">
    <property type="term" value="F:glycoprotein 6-alpha-L-fucosyltransferase activity"/>
    <property type="evidence" value="ECO:0007669"/>
    <property type="project" value="UniProtKB-EC"/>
</dbReference>
<feature type="domain" description="SH3" evidence="21">
    <location>
        <begin position="512"/>
        <end position="573"/>
    </location>
</feature>
<dbReference type="GO" id="GO:0032580">
    <property type="term" value="C:Golgi cisterna membrane"/>
    <property type="evidence" value="ECO:0007669"/>
    <property type="project" value="UniProtKB-SubCell"/>
</dbReference>
<accession>A0A4Y7NI76</accession>
<dbReference type="InterPro" id="IPR035653">
    <property type="entry name" value="Fut8_SH3"/>
</dbReference>
<evidence type="ECO:0000256" key="15">
    <source>
        <dbReference type="PIRNR" id="PIRNR000472"/>
    </source>
</evidence>
<feature type="disulfide bond" evidence="18">
    <location>
        <begin position="231"/>
        <end position="235"/>
    </location>
</feature>
<dbReference type="EC" id="2.4.1.68" evidence="3 15"/>
<evidence type="ECO:0000256" key="2">
    <source>
        <dbReference type="ARBA" id="ARBA00004922"/>
    </source>
</evidence>
<dbReference type="PROSITE" id="PS51659">
    <property type="entry name" value="GT23"/>
    <property type="match status" value="1"/>
</dbReference>
<keyword evidence="8" id="KW-0812">Transmembrane</keyword>
<feature type="short sequence motif" description="SH3-binding" evidence="17">
    <location>
        <begin position="309"/>
        <end position="315"/>
    </location>
</feature>
<dbReference type="FunFam" id="3.40.50.11350:FF:000001">
    <property type="entry name" value="Alpha-(1,6)-fucosyltransferase"/>
    <property type="match status" value="1"/>
</dbReference>
<proteinExistence type="evidence at transcript level"/>
<sequence length="585" mass="66824">MANSLRNSNKVMAKAAVILFFFWVVAIVLLARPLVNSTPGDVSSDVLQRLSKAVGELESLKQRNHELRWILTNFSHEVMTGKVKEEVIEKLRATMEEKVGMPINLDGLTSNKDTYEPSKDYEVKRRTIYRGVQEMSYFVNHELENLRKKTNELSPSELNGLLDEIMISAKEHEMILLNDVEILGNMEGFDAWRASESRALSDLVQKRLHYLQNPLDCSKARKLICNLNKSCGYGCQIHHAAYCFIMAYATKRTMILNSKKWRYHRGGWEKVFLPLSDTCTDPSGIDRSNWPGSNATQVIELPIVDMLSPRPPFLPLAIPRDLSDRMIRLHGDPQVWWIGQFMKYLLRYQPETQRMLDEAKEKMNFRKPIVGVHVRRTDKVGTEAAFHSVDEYMTYVDDYFNQLELRQKVDVRRVYMASDDPSVLPEAKKKYPNYEFLGDVSIAKGAAVATRYTDSSLRGILIDIHMLAHADYLVCTFSSQVCRLAYEIMQALHPDASSKFKSLDDIYYYGGQGPHQQLALYAHTGRRPGEISMDVGDVLGIAGNHWDGYSKGTNERTKQAGLYPSFKAVDNYRIVDFPSYSEVAV</sequence>
<keyword evidence="7 15" id="KW-0808">Transferase</keyword>
<evidence type="ECO:0000256" key="9">
    <source>
        <dbReference type="ARBA" id="ARBA00022968"/>
    </source>
</evidence>
<dbReference type="InterPro" id="IPR027350">
    <property type="entry name" value="GT23_dom"/>
</dbReference>
<evidence type="ECO:0000256" key="1">
    <source>
        <dbReference type="ARBA" id="ARBA00004447"/>
    </source>
</evidence>
<dbReference type="InterPro" id="IPR015827">
    <property type="entry name" value="Fut8"/>
</dbReference>
<evidence type="ECO:0000256" key="17">
    <source>
        <dbReference type="PIRSR" id="PIRSR000472-51"/>
    </source>
</evidence>
<protein>
    <recommendedName>
        <fullName evidence="4 15">Alpha-(1,6)-fucosyltransferase</fullName>
        <ecNumber evidence="3 15">2.4.1.68</ecNumber>
    </recommendedName>
</protein>
<dbReference type="InterPro" id="IPR045573">
    <property type="entry name" value="Fut8_N_cat"/>
</dbReference>
<evidence type="ECO:0000256" key="4">
    <source>
        <dbReference type="ARBA" id="ARBA00018201"/>
    </source>
</evidence>
<dbReference type="Gene3D" id="3.40.50.11350">
    <property type="match status" value="1"/>
</dbReference>
<feature type="disulfide bond" evidence="18">
    <location>
        <begin position="475"/>
        <end position="482"/>
    </location>
</feature>
<feature type="disulfide bond" evidence="18">
    <location>
        <begin position="225"/>
        <end position="243"/>
    </location>
</feature>
<feature type="region of interest" description="Important for donor substrate binding" evidence="16 20">
    <location>
        <begin position="375"/>
        <end position="376"/>
    </location>
</feature>
<evidence type="ECO:0000256" key="19">
    <source>
        <dbReference type="PROSITE-ProRule" id="PRU00192"/>
    </source>
</evidence>
<dbReference type="AlphaFoldDB" id="A0A4Y7NI76"/>
<dbReference type="GO" id="GO:0006487">
    <property type="term" value="P:protein N-linked glycosylation"/>
    <property type="evidence" value="ECO:0007669"/>
    <property type="project" value="TreeGrafter"/>
</dbReference>
<evidence type="ECO:0000256" key="3">
    <source>
        <dbReference type="ARBA" id="ARBA00012660"/>
    </source>
</evidence>
<evidence type="ECO:0000313" key="23">
    <source>
        <dbReference type="EMBL" id="SVE92919.1"/>
    </source>
</evidence>
<gene>
    <name evidence="23" type="primary">EOG090X03KK</name>
</gene>
<keyword evidence="9" id="KW-0735">Signal-anchor</keyword>
<evidence type="ECO:0000256" key="14">
    <source>
        <dbReference type="ARBA" id="ARBA00093238"/>
    </source>
</evidence>
<dbReference type="SMART" id="SM00326">
    <property type="entry name" value="SH3"/>
    <property type="match status" value="1"/>
</dbReference>
<dbReference type="CDD" id="cd11792">
    <property type="entry name" value="SH3_Fut8"/>
    <property type="match status" value="1"/>
</dbReference>
<dbReference type="PANTHER" id="PTHR13132:SF29">
    <property type="entry name" value="ALPHA-(1,6)-FUCOSYLTRANSFERASE"/>
    <property type="match status" value="1"/>
</dbReference>
<evidence type="ECO:0000256" key="16">
    <source>
        <dbReference type="PIRSR" id="PIRSR000472-50"/>
    </source>
</evidence>
<feature type="disulfide bond" evidence="18">
    <location>
        <begin position="217"/>
        <end position="279"/>
    </location>
</feature>
<dbReference type="Pfam" id="PF19745">
    <property type="entry name" value="FUT8_N_cat"/>
    <property type="match status" value="1"/>
</dbReference>
<evidence type="ECO:0000256" key="13">
    <source>
        <dbReference type="ARBA" id="ARBA00023157"/>
    </source>
</evidence>
<evidence type="ECO:0000259" key="22">
    <source>
        <dbReference type="PROSITE" id="PS51659"/>
    </source>
</evidence>
<keyword evidence="10" id="KW-1133">Transmembrane helix</keyword>
<evidence type="ECO:0000256" key="18">
    <source>
        <dbReference type="PIRSR" id="PIRSR000472-52"/>
    </source>
</evidence>
<comment type="pathway">
    <text evidence="2 15">Protein modification; protein glycosylation.</text>
</comment>
<evidence type="ECO:0000256" key="6">
    <source>
        <dbReference type="ARBA" id="ARBA00022676"/>
    </source>
</evidence>
<evidence type="ECO:0000256" key="11">
    <source>
        <dbReference type="ARBA" id="ARBA00023034"/>
    </source>
</evidence>
<dbReference type="PIRSF" id="PIRSF000472">
    <property type="entry name" value="Alpha1_6FUT_euk"/>
    <property type="match status" value="1"/>
</dbReference>
<evidence type="ECO:0000256" key="7">
    <source>
        <dbReference type="ARBA" id="ARBA00022679"/>
    </source>
</evidence>
<dbReference type="UniPathway" id="UPA00378"/>
<keyword evidence="13 18" id="KW-1015">Disulfide bond</keyword>
<evidence type="ECO:0000256" key="12">
    <source>
        <dbReference type="ARBA" id="ARBA00023136"/>
    </source>
</evidence>
<dbReference type="Gene3D" id="1.10.287.1060">
    <property type="entry name" value="ESAT-6-like"/>
    <property type="match status" value="1"/>
</dbReference>
<keyword evidence="6 15" id="KW-0328">Glycosyltransferase</keyword>
<evidence type="ECO:0000256" key="20">
    <source>
        <dbReference type="PROSITE-ProRule" id="PRU00992"/>
    </source>
</evidence>
<keyword evidence="12 15" id="KW-0472">Membrane</keyword>
<evidence type="ECO:0000256" key="10">
    <source>
        <dbReference type="ARBA" id="ARBA00022989"/>
    </source>
</evidence>
<evidence type="ECO:0000256" key="8">
    <source>
        <dbReference type="ARBA" id="ARBA00022692"/>
    </source>
</evidence>
<organism evidence="23">
    <name type="scientific">Moina brachiata</name>
    <dbReference type="NCBI Taxonomy" id="675436"/>
    <lineage>
        <taxon>Eukaryota</taxon>
        <taxon>Metazoa</taxon>
        <taxon>Ecdysozoa</taxon>
        <taxon>Arthropoda</taxon>
        <taxon>Crustacea</taxon>
        <taxon>Branchiopoda</taxon>
        <taxon>Diplostraca</taxon>
        <taxon>Cladocera</taxon>
        <taxon>Anomopoda</taxon>
        <taxon>Moinidae</taxon>
        <taxon>Moina</taxon>
    </lineage>
</organism>
<dbReference type="PANTHER" id="PTHR13132">
    <property type="entry name" value="ALPHA- 1,6 -FUCOSYLTRANSFERASE"/>
    <property type="match status" value="1"/>
</dbReference>
<dbReference type="FunFam" id="2.30.30.40:FF:000070">
    <property type="entry name" value="Alpha-(1,6)-fucosyltransferase"/>
    <property type="match status" value="1"/>
</dbReference>
<keyword evidence="5 19" id="KW-0728">SH3 domain</keyword>
<comment type="subcellular location">
    <subcellularLocation>
        <location evidence="1">Golgi apparatus</location>
        <location evidence="1">Golgi stack membrane</location>
        <topology evidence="1">Single-pass type II membrane protein</topology>
    </subcellularLocation>
</comment>
<keyword evidence="11 15" id="KW-0333">Golgi apparatus</keyword>
<comment type="function">
    <text evidence="15">Catalyzes the addition of fucose in alpha 1-6 linkage to the first GlcNAc residue, next to the peptide chains in N-glycans.</text>
</comment>
<evidence type="ECO:0000259" key="21">
    <source>
        <dbReference type="PROSITE" id="PS50002"/>
    </source>
</evidence>
<dbReference type="InterPro" id="IPR001452">
    <property type="entry name" value="SH3_domain"/>
</dbReference>
<evidence type="ECO:0000256" key="5">
    <source>
        <dbReference type="ARBA" id="ARBA00022443"/>
    </source>
</evidence>